<reference evidence="4" key="1">
    <citation type="submission" date="2017-09" db="EMBL/GenBank/DDBJ databases">
        <title>Depth-based differentiation of microbial function through sediment-hosted aquifers and enrichment of novel symbionts in the deep terrestrial subsurface.</title>
        <authorList>
            <person name="Probst A.J."/>
            <person name="Ladd B."/>
            <person name="Jarett J.K."/>
            <person name="Geller-Mcgrath D.E."/>
            <person name="Sieber C.M.K."/>
            <person name="Emerson J.B."/>
            <person name="Anantharaman K."/>
            <person name="Thomas B.C."/>
            <person name="Malmstrom R."/>
            <person name="Stieglmeier M."/>
            <person name="Klingl A."/>
            <person name="Woyke T."/>
            <person name="Ryan C.M."/>
            <person name="Banfield J.F."/>
        </authorList>
    </citation>
    <scope>NUCLEOTIDE SEQUENCE [LARGE SCALE GENOMIC DNA]</scope>
</reference>
<keyword evidence="2" id="KW-0862">Zinc</keyword>
<dbReference type="GO" id="GO:0016787">
    <property type="term" value="F:hydrolase activity"/>
    <property type="evidence" value="ECO:0007669"/>
    <property type="project" value="UniProtKB-KW"/>
</dbReference>
<evidence type="ECO:0000313" key="4">
    <source>
        <dbReference type="Proteomes" id="UP000230108"/>
    </source>
</evidence>
<comment type="caution">
    <text evidence="3">The sequence shown here is derived from an EMBL/GenBank/DDBJ whole genome shotgun (WGS) entry which is preliminary data.</text>
</comment>
<evidence type="ECO:0000313" key="3">
    <source>
        <dbReference type="EMBL" id="PIY68852.1"/>
    </source>
</evidence>
<dbReference type="PANTHER" id="PTHR43808">
    <property type="entry name" value="ACETYLORNITHINE DEACETYLASE"/>
    <property type="match status" value="1"/>
</dbReference>
<accession>A0A2M7QDL0</accession>
<evidence type="ECO:0000256" key="2">
    <source>
        <dbReference type="ARBA" id="ARBA00022833"/>
    </source>
</evidence>
<dbReference type="EMBL" id="PFLF01000079">
    <property type="protein sequence ID" value="PIY68852.1"/>
    <property type="molecule type" value="Genomic_DNA"/>
</dbReference>
<evidence type="ECO:0000256" key="1">
    <source>
        <dbReference type="ARBA" id="ARBA00022801"/>
    </source>
</evidence>
<dbReference type="InterPro" id="IPR001261">
    <property type="entry name" value="ArgE/DapE_CS"/>
</dbReference>
<proteinExistence type="predicted"/>
<name>A0A2M7QDL0_9BACT</name>
<dbReference type="Proteomes" id="UP000230108">
    <property type="component" value="Unassembled WGS sequence"/>
</dbReference>
<protein>
    <recommendedName>
        <fullName evidence="5">Peptidase M20 dimerisation domain-containing protein</fullName>
    </recommendedName>
</protein>
<dbReference type="InterPro" id="IPR050072">
    <property type="entry name" value="Peptidase_M20A"/>
</dbReference>
<dbReference type="PROSITE" id="PS00758">
    <property type="entry name" value="ARGE_DAPE_CPG2_1"/>
    <property type="match status" value="1"/>
</dbReference>
<dbReference type="SUPFAM" id="SSF53187">
    <property type="entry name" value="Zn-dependent exopeptidases"/>
    <property type="match status" value="1"/>
</dbReference>
<dbReference type="PANTHER" id="PTHR43808:SF8">
    <property type="entry name" value="PEPTIDASE M20 DIMERISATION DOMAIN-CONTAINING PROTEIN"/>
    <property type="match status" value="1"/>
</dbReference>
<dbReference type="Pfam" id="PF01546">
    <property type="entry name" value="Peptidase_M20"/>
    <property type="match status" value="1"/>
</dbReference>
<organism evidence="3 4">
    <name type="scientific">Candidatus Roizmanbacteria bacterium CG_4_10_14_0_8_um_filter_39_9</name>
    <dbReference type="NCBI Taxonomy" id="1974829"/>
    <lineage>
        <taxon>Bacteria</taxon>
        <taxon>Candidatus Roizmaniibacteriota</taxon>
    </lineage>
</organism>
<sequence>MEITNQLTKLVSIQSEYPHEQKMGEYVVRLLKNSGYKVERQYIDSERFNVLAEKGTGKTSILLYAHFDTVGIVEGWETDPFKLTIIGDKVYGLGAWDMKAGLLANISAFQRCNPKNIKLKIVFCVDEEYISLGGHTLIKSPFMDDVACVISTEPAFQHGLHGIVTGRIGRAVYDGTISTKSRHFAFYEPRYDINLVYADLLQRINTLYKKTADQKQFVFVRSVESHVVGMSIPEKIVFQLDSSVIPPKSHASILKTLQSIAQKLEKKYNSVFSFTIQYHQRATPFLEPYSIENNDPYLQFLKKSVTEVTKKEPLPYFRSSVADENIFGARGITTLGIGPEGGNAHGANEWVSLQSIRKLIDILTRFISAADEL</sequence>
<keyword evidence="1" id="KW-0378">Hydrolase</keyword>
<gene>
    <name evidence="3" type="ORF">COY90_03760</name>
</gene>
<dbReference type="Gene3D" id="3.40.630.10">
    <property type="entry name" value="Zn peptidases"/>
    <property type="match status" value="2"/>
</dbReference>
<dbReference type="AlphaFoldDB" id="A0A2M7QDL0"/>
<evidence type="ECO:0008006" key="5">
    <source>
        <dbReference type="Google" id="ProtNLM"/>
    </source>
</evidence>
<dbReference type="InterPro" id="IPR002933">
    <property type="entry name" value="Peptidase_M20"/>
</dbReference>